<evidence type="ECO:0000313" key="2">
    <source>
        <dbReference type="Proteomes" id="UP000317557"/>
    </source>
</evidence>
<dbReference type="PROSITE" id="PS51257">
    <property type="entry name" value="PROKAR_LIPOPROTEIN"/>
    <property type="match status" value="1"/>
</dbReference>
<sequence length="547" mass="59968">MHASRGYILVLLFLIMGFVMGSCGLLGSDGPSNTITITALDAQTNEPLDSLAIYINGKLVKENVSTYTLTKNKGTTVTIKIVRNGYIAETKEVKINADKPIRIPLVRQAPDKVTLSYAIIANDTGTLDNVELLVNDEVVARDSDGSIALPSSRETVTVCATAAYYEASCDTLASLIENRNVELKLERKRVRIAITPEVVGYTDYSESWDTGNGTPTRPGYVRKSTVYVLQIGDSTWTEIGREVKIADLPVDIPSTSRELELGEGVESTITYPAGPEELEVRLWVQYFPKEGHEYSDNAYLNVAEGSIKLSGDTDSNITLNLDHIPACSDGIDNDFYDGIDTADPGCIDPETGIHDPENDVELMRTRTHTHYILSEDTHLVSGKQEEQRVRLLPVRSLDHVAKIAQSFTIEFTTFAEGSQTGEDFAIELHTGPSQDNLVKSFTSSIIPDDGLDGWRIVQIHDLTKESFANGTYYKIIAVHAANLAGITTDGNDDVVFYEANLEDYLAIKLDYQPEHVPKAKVVIGATAADLDVDVTISDVGPKTDIRR</sequence>
<dbReference type="RefSeq" id="WP_142453309.1">
    <property type="nucleotide sequence ID" value="NZ_FXTP01000002.1"/>
</dbReference>
<dbReference type="EMBL" id="FXTP01000002">
    <property type="protein sequence ID" value="SMO46886.1"/>
    <property type="molecule type" value="Genomic_DNA"/>
</dbReference>
<protein>
    <submittedName>
        <fullName evidence="1">Uncharacterized protein</fullName>
    </submittedName>
</protein>
<gene>
    <name evidence="1" type="ORF">SAMN06265219_102308</name>
</gene>
<proteinExistence type="predicted"/>
<dbReference type="Proteomes" id="UP000317557">
    <property type="component" value="Unassembled WGS sequence"/>
</dbReference>
<name>A0A521BIJ3_9BACT</name>
<organism evidence="1 2">
    <name type="scientific">Gracilimonas mengyeensis</name>
    <dbReference type="NCBI Taxonomy" id="1302730"/>
    <lineage>
        <taxon>Bacteria</taxon>
        <taxon>Pseudomonadati</taxon>
        <taxon>Balneolota</taxon>
        <taxon>Balneolia</taxon>
        <taxon>Balneolales</taxon>
        <taxon>Balneolaceae</taxon>
        <taxon>Gracilimonas</taxon>
    </lineage>
</organism>
<accession>A0A521BIJ3</accession>
<keyword evidence="2" id="KW-1185">Reference proteome</keyword>
<reference evidence="1 2" key="1">
    <citation type="submission" date="2017-05" db="EMBL/GenBank/DDBJ databases">
        <authorList>
            <person name="Varghese N."/>
            <person name="Submissions S."/>
        </authorList>
    </citation>
    <scope>NUCLEOTIDE SEQUENCE [LARGE SCALE GENOMIC DNA]</scope>
    <source>
        <strain evidence="1 2">DSM 21985</strain>
    </source>
</reference>
<evidence type="ECO:0000313" key="1">
    <source>
        <dbReference type="EMBL" id="SMO46886.1"/>
    </source>
</evidence>
<dbReference type="AlphaFoldDB" id="A0A521BIJ3"/>